<feature type="compositionally biased region" description="Polar residues" evidence="14">
    <location>
        <begin position="1367"/>
        <end position="1385"/>
    </location>
</feature>
<feature type="compositionally biased region" description="Low complexity" evidence="14">
    <location>
        <begin position="636"/>
        <end position="646"/>
    </location>
</feature>
<evidence type="ECO:0000313" key="16">
    <source>
        <dbReference type="EMBL" id="KAE8723589.1"/>
    </source>
</evidence>
<evidence type="ECO:0000256" key="7">
    <source>
        <dbReference type="ARBA" id="ARBA00022741"/>
    </source>
</evidence>
<comment type="catalytic activity">
    <reaction evidence="13">
        <text>L-seryl-[protein] + ATP = O-phospho-L-seryl-[protein] + ADP + H(+)</text>
        <dbReference type="Rhea" id="RHEA:17989"/>
        <dbReference type="Rhea" id="RHEA-COMP:9863"/>
        <dbReference type="Rhea" id="RHEA-COMP:11604"/>
        <dbReference type="ChEBI" id="CHEBI:15378"/>
        <dbReference type="ChEBI" id="CHEBI:29999"/>
        <dbReference type="ChEBI" id="CHEBI:30616"/>
        <dbReference type="ChEBI" id="CHEBI:83421"/>
        <dbReference type="ChEBI" id="CHEBI:456216"/>
        <dbReference type="EC" id="2.7.11.1"/>
    </reaction>
</comment>
<evidence type="ECO:0000313" key="17">
    <source>
        <dbReference type="Proteomes" id="UP000436088"/>
    </source>
</evidence>
<feature type="domain" description="Protein kinase" evidence="15">
    <location>
        <begin position="2093"/>
        <end position="2245"/>
    </location>
</feature>
<dbReference type="InterPro" id="IPR008271">
    <property type="entry name" value="Ser/Thr_kinase_AS"/>
</dbReference>
<feature type="region of interest" description="Disordered" evidence="14">
    <location>
        <begin position="1170"/>
        <end position="1268"/>
    </location>
</feature>
<comment type="caution">
    <text evidence="16">The sequence shown here is derived from an EMBL/GenBank/DDBJ whole genome shotgun (WGS) entry which is preliminary data.</text>
</comment>
<feature type="compositionally biased region" description="Polar residues" evidence="14">
    <location>
        <begin position="112"/>
        <end position="124"/>
    </location>
</feature>
<feature type="region of interest" description="Disordered" evidence="14">
    <location>
        <begin position="574"/>
        <end position="662"/>
    </location>
</feature>
<evidence type="ECO:0000256" key="14">
    <source>
        <dbReference type="SAM" id="MobiDB-lite"/>
    </source>
</evidence>
<keyword evidence="3 16" id="KW-0723">Serine/threonine-protein kinase</keyword>
<feature type="region of interest" description="Disordered" evidence="14">
    <location>
        <begin position="1109"/>
        <end position="1156"/>
    </location>
</feature>
<dbReference type="CDD" id="cd05579">
    <property type="entry name" value="STKc_MAST_like"/>
    <property type="match status" value="1"/>
</dbReference>
<evidence type="ECO:0000256" key="3">
    <source>
        <dbReference type="ARBA" id="ARBA00022527"/>
    </source>
</evidence>
<evidence type="ECO:0000256" key="2">
    <source>
        <dbReference type="ARBA" id="ARBA00012513"/>
    </source>
</evidence>
<feature type="region of interest" description="Disordered" evidence="14">
    <location>
        <begin position="1930"/>
        <end position="1956"/>
    </location>
</feature>
<evidence type="ECO:0000256" key="6">
    <source>
        <dbReference type="ARBA" id="ARBA00022723"/>
    </source>
</evidence>
<dbReference type="InterPro" id="IPR050236">
    <property type="entry name" value="Ser_Thr_kinase_AGC"/>
</dbReference>
<proteinExistence type="inferred from homology"/>
<dbReference type="EC" id="2.7.11.1" evidence="2"/>
<feature type="compositionally biased region" description="Polar residues" evidence="14">
    <location>
        <begin position="606"/>
        <end position="615"/>
    </location>
</feature>
<dbReference type="PANTHER" id="PTHR24356:SF1">
    <property type="entry name" value="SERINE_THREONINE-PROTEIN KINASE GREATWALL"/>
    <property type="match status" value="1"/>
</dbReference>
<feature type="compositionally biased region" description="Pro residues" evidence="14">
    <location>
        <begin position="73"/>
        <end position="86"/>
    </location>
</feature>
<feature type="compositionally biased region" description="Polar residues" evidence="14">
    <location>
        <begin position="761"/>
        <end position="779"/>
    </location>
</feature>
<dbReference type="InterPro" id="IPR011009">
    <property type="entry name" value="Kinase-like_dom_sf"/>
</dbReference>
<evidence type="ECO:0000256" key="9">
    <source>
        <dbReference type="ARBA" id="ARBA00022777"/>
    </source>
</evidence>
<evidence type="ECO:0000259" key="15">
    <source>
        <dbReference type="PROSITE" id="PS50011"/>
    </source>
</evidence>
<evidence type="ECO:0000256" key="1">
    <source>
        <dbReference type="ARBA" id="ARBA00009903"/>
    </source>
</evidence>
<name>A0A6A3C946_HIBSY</name>
<dbReference type="GO" id="GO:0004674">
    <property type="term" value="F:protein serine/threonine kinase activity"/>
    <property type="evidence" value="ECO:0007669"/>
    <property type="project" value="UniProtKB-KW"/>
</dbReference>
<evidence type="ECO:0000256" key="8">
    <source>
        <dbReference type="ARBA" id="ARBA00022771"/>
    </source>
</evidence>
<feature type="compositionally biased region" description="Low complexity" evidence="14">
    <location>
        <begin position="10"/>
        <end position="29"/>
    </location>
</feature>
<feature type="compositionally biased region" description="Polar residues" evidence="14">
    <location>
        <begin position="1337"/>
        <end position="1358"/>
    </location>
</feature>
<evidence type="ECO:0000256" key="10">
    <source>
        <dbReference type="ARBA" id="ARBA00022833"/>
    </source>
</evidence>
<feature type="compositionally biased region" description="Polar residues" evidence="14">
    <location>
        <begin position="169"/>
        <end position="187"/>
    </location>
</feature>
<dbReference type="FunFam" id="3.30.200.20:FF:000147">
    <property type="entry name" value="probable serine/threonine protein kinase IREH1"/>
    <property type="match status" value="1"/>
</dbReference>
<gene>
    <name evidence="16" type="ORF">F3Y22_tig00012307pilonHSYRG00015</name>
</gene>
<keyword evidence="11" id="KW-0067">ATP-binding</keyword>
<feature type="compositionally biased region" description="Basic and acidic residues" evidence="14">
    <location>
        <begin position="1109"/>
        <end position="1123"/>
    </location>
</feature>
<dbReference type="Gene3D" id="3.30.200.20">
    <property type="entry name" value="Phosphorylase Kinase, domain 1"/>
    <property type="match status" value="1"/>
</dbReference>
<feature type="compositionally biased region" description="Polar residues" evidence="14">
    <location>
        <begin position="487"/>
        <end position="498"/>
    </location>
</feature>
<evidence type="ECO:0000256" key="12">
    <source>
        <dbReference type="ARBA" id="ARBA00047899"/>
    </source>
</evidence>
<sequence>MVFKNKLFFSSKKSASSSPDGSNSPRSASHSPIRSDKKKPKASLSTSDSQQIPNPPSPFSPKQIQVNPKDPKPLLPSPLLLPPRSPMPRTGLLPSRPCWPLPWVLGASNLSRPGGSTSARGSANSGKSGSGKKVGLNQRLLQESLLDNASNSDSMSTGSASAGWHSREQSPSLQGKSQLQNGESSSGAGTDLALSHYCAFSPRNIYSFHCAFDDTLNAQNNLLLPNVRTLSKLGDKHLTIEDKRRAGRHESPWGHSGGFKSSDFRAPETSYDCENAKESESPRFQAILRLTSGPQKRSGWNSRKNSESHPEWQESIEDLLILARRCAMTPPGEFWLQCEGIVQELDDKRQEHPQGMLKQLYTRMLFILTRCTRLLQFHKESGLAEDEPVIQLRQSRLLHPADKRTSSGLLREAKSLSVSKASKASSSKKSYSQEQHALDWRKDHVVLPGSLIAPIDETEKNMESSVSRDRIASWKKLPSPAKKSPKEVTTSMEQNNRMVETWKKTRASDVDLTAVKLQEPTPAKESQEHSSKHQHKVSWGYSNHLAAVLPFIHPSLCSRKDDEMVFKNKLFFSSKKSASSSPDGSNSPRSASHSPIRSDKKKPKASLSTSDSQQIPNPPSPFSPKQIQVKPKGPQTPAAKPSSSTSKKPDAKDGPSSVSPLLASSLGLNRIKTRSGPLPQESFFSFRGEKSASASVLGASNLSRPGGSTSARGSANSGKSGSGKKVGLNQRLLQESLLDNASNSDSMSTGSASAGWHSREQSPSLQGKSQLQNGESSSGAGTDLALSHYCAFSPRNIYSFHCAFDDTLNAQNNLLLPNVRTLSKLGDKHLTIEDKRRAGRHESPWGHSGGFKSSDFRAPETSYDCENAKESESPRFQAILRLTSGPQKRFPADIKSFSHELNSKGVRPFPFWKPKRLNNLEEIVVVIRAKFEKAKEEVNSDLAIFAADLVGILEKNSESHPEWQESIEDLLILARRCAMTPPGEFWLQCEGIVQELDDKRQEHPQGMLKQLYTRMLFILTRCTRLLQFHKESGLAEDEPVIQLRQSRLLHPADKRTSSGLLREAKSLSVSKASKASSSKKSYSQEQHALDWRKDHVVLPGSLIAPIDETEKNMESSVSRDRIASWKKLPSPAKKSPKEVTTSMEQNNRMVETWKKTRASDVDLTAVKLQEPTPAKESQEHSSKHQHKVSWGYSPSFRFPFPDPIRQEKPKASLSTSDSQQIPNPPSPFSPKQIQVKPKGPQTPAAKPSSSTSKKPDAKDGPSSVSPLLASSLGLNRIKTRSGPLPQESFFSFRGEKSASASVLGASNLSRPGGSTSARGSANSGKSGSGKKVGLNQRLLQESLLDNASNSDSMSTGSASAGWHSREQSPSLQGKSQLQNGESSSGAGTDLALSHYCAFSPRNIYSFHCAFDDTLNAQNNLLLPNVRTLSKLGDKHLTIEDKRRAGRHESPWGHSGGFKSSDFRAPETSYDCENAKESESPRFQAILRLTSGPQKRFPADIKSFSHELNSKGVRPFPFWKPKRLNNLEEIVVVIRAKFEKAKEEVNSDLAIFAADLVGILEKNSESHPEWQESIEDLLILARRCAMTPPGEFWLQCEGIVQELDDKRQEHPQGMLKQLYTRMLFILTRCTRLLQFHKESGLAEDEPVIQLRQSRLLHPADKRTSSGLLREAKSLSVSKASKASSSKKSYSQEQHALDWRKDHVVLPGSLIAPIDETEKNMESSVSRDRIASWKKLPSPAKKSPKEVTTSMEQNNRMVETWKKTRASDVDLTAVKLQEPTPAKESQEHSSKHQHKVSWGYWGDQPTGSEENSIICRICEEEVPTSKVEDHSRICAVADRCDQKGLGVDDRLVRIAEMLEKMTDLFANKDMQHSGSPDVAKLSNSSVTEESDVLSPKLSDWSRRGSEDMLDCFPEVDDSVLMDDLKGLPSMSCKTRFGPKSDQGMTTSSAGSMTPRSPLLTPKNSQIDLLLSGKGTFSEQEDLPQMNELADIARCVANTPSVDDRSVPYLLSCLEDLKLVIDRRKFDALTVETFGARIEKLIREKYLQFCELVEDEKVDITSTVIDEDAPLEDDVVRSLRTSPIHSSKDRTSIDDFEIIKPISRGAFGRVFLAKKRTTGDLFAIKVLKKADMIRKNAVESILAERDILISVRNPFVVRFFYSFTCRENLYLVMEYLNGGDLYSLLRNLGCLDEEVTRVYIAELVLALEYLHSLHVVHRDLKPDNLLIAHDGHIKVLYYWLSWGKDPIG</sequence>
<dbReference type="Gene3D" id="1.10.510.10">
    <property type="entry name" value="Transferase(Phosphotransferase) domain 1"/>
    <property type="match status" value="1"/>
</dbReference>
<evidence type="ECO:0000256" key="11">
    <source>
        <dbReference type="ARBA" id="ARBA00022840"/>
    </source>
</evidence>
<feature type="region of interest" description="Disordered" evidence="14">
    <location>
        <begin position="1776"/>
        <end position="1801"/>
    </location>
</feature>
<feature type="compositionally biased region" description="Polar residues" evidence="14">
    <location>
        <begin position="731"/>
        <end position="752"/>
    </location>
</feature>
<feature type="region of interest" description="Disordered" evidence="14">
    <location>
        <begin position="1443"/>
        <end position="1464"/>
    </location>
</feature>
<feature type="compositionally biased region" description="Polar residues" evidence="14">
    <location>
        <begin position="698"/>
        <end position="716"/>
    </location>
</feature>
<feature type="region of interest" description="Disordered" evidence="14">
    <location>
        <begin position="1"/>
        <end position="93"/>
    </location>
</feature>
<feature type="compositionally biased region" description="Polar residues" evidence="14">
    <location>
        <begin position="1304"/>
        <end position="1322"/>
    </location>
</feature>
<feature type="compositionally biased region" description="Polar residues" evidence="14">
    <location>
        <begin position="139"/>
        <end position="160"/>
    </location>
</feature>
<feature type="region of interest" description="Disordered" evidence="14">
    <location>
        <begin position="698"/>
        <end position="779"/>
    </location>
</feature>
<feature type="region of interest" description="Disordered" evidence="14">
    <location>
        <begin position="112"/>
        <end position="187"/>
    </location>
</feature>
<keyword evidence="17" id="KW-1185">Reference proteome</keyword>
<protein>
    <recommendedName>
        <fullName evidence="2">non-specific serine/threonine protein kinase</fullName>
        <ecNumber evidence="2">2.7.11.1</ecNumber>
    </recommendedName>
</protein>
<feature type="compositionally biased region" description="Low complexity" evidence="14">
    <location>
        <begin position="574"/>
        <end position="592"/>
    </location>
</feature>
<feature type="region of interest" description="Disordered" evidence="14">
    <location>
        <begin position="245"/>
        <end position="266"/>
    </location>
</feature>
<dbReference type="SMART" id="SM00220">
    <property type="entry name" value="S_TKc"/>
    <property type="match status" value="1"/>
</dbReference>
<dbReference type="Pfam" id="PF26031">
    <property type="entry name" value="IREH1"/>
    <property type="match status" value="3"/>
</dbReference>
<dbReference type="SUPFAM" id="SSF56112">
    <property type="entry name" value="Protein kinase-like (PK-like)"/>
    <property type="match status" value="1"/>
</dbReference>
<keyword evidence="10" id="KW-0862">Zinc</keyword>
<evidence type="ECO:0000256" key="5">
    <source>
        <dbReference type="ARBA" id="ARBA00022679"/>
    </source>
</evidence>
<keyword evidence="8" id="KW-0863">Zinc-finger</keyword>
<feature type="compositionally biased region" description="Low complexity" evidence="14">
    <location>
        <begin position="1242"/>
        <end position="1252"/>
    </location>
</feature>
<feature type="compositionally biased region" description="Polar residues" evidence="14">
    <location>
        <begin position="1212"/>
        <end position="1221"/>
    </location>
</feature>
<dbReference type="GO" id="GO:0005524">
    <property type="term" value="F:ATP binding"/>
    <property type="evidence" value="ECO:0007669"/>
    <property type="project" value="UniProtKB-KW"/>
</dbReference>
<reference evidence="16" key="1">
    <citation type="submission" date="2019-09" db="EMBL/GenBank/DDBJ databases">
        <title>Draft genome information of white flower Hibiscus syriacus.</title>
        <authorList>
            <person name="Kim Y.-M."/>
        </authorList>
    </citation>
    <scope>NUCLEOTIDE SEQUENCE [LARGE SCALE GENOMIC DNA]</scope>
    <source>
        <strain evidence="16">YM2019G1</strain>
    </source>
</reference>
<feature type="region of interest" description="Disordered" evidence="14">
    <location>
        <begin position="1304"/>
        <end position="1385"/>
    </location>
</feature>
<feature type="region of interest" description="Disordered" evidence="14">
    <location>
        <begin position="1866"/>
        <end position="1885"/>
    </location>
</feature>
<dbReference type="InterPro" id="IPR058783">
    <property type="entry name" value="IREH1/IRE-like_N"/>
</dbReference>
<dbReference type="EMBL" id="VEPZ02000518">
    <property type="protein sequence ID" value="KAE8723589.1"/>
    <property type="molecule type" value="Genomic_DNA"/>
</dbReference>
<feature type="region of interest" description="Disordered" evidence="14">
    <location>
        <begin position="477"/>
        <end position="498"/>
    </location>
</feature>
<dbReference type="Proteomes" id="UP000436088">
    <property type="component" value="Unassembled WGS sequence"/>
</dbReference>
<feature type="compositionally biased region" description="Polar residues" evidence="14">
    <location>
        <begin position="1138"/>
        <end position="1149"/>
    </location>
</feature>
<keyword evidence="6" id="KW-0479">Metal-binding</keyword>
<keyword evidence="9 16" id="KW-0418">Kinase</keyword>
<dbReference type="GO" id="GO:0008270">
    <property type="term" value="F:zinc ion binding"/>
    <property type="evidence" value="ECO:0007669"/>
    <property type="project" value="UniProtKB-KW"/>
</dbReference>
<evidence type="ECO:0000256" key="4">
    <source>
        <dbReference type="ARBA" id="ARBA00022553"/>
    </source>
</evidence>
<feature type="compositionally biased region" description="Polar residues" evidence="14">
    <location>
        <begin position="1940"/>
        <end position="1952"/>
    </location>
</feature>
<comment type="similarity">
    <text evidence="1">Belongs to the protein kinase superfamily. AGC Ser/Thr protein kinase family.</text>
</comment>
<keyword evidence="5" id="KW-0808">Transferase</keyword>
<keyword evidence="7" id="KW-0547">Nucleotide-binding</keyword>
<feature type="compositionally biased region" description="Polar residues" evidence="14">
    <location>
        <begin position="43"/>
        <end position="52"/>
    </location>
</feature>
<dbReference type="GO" id="GO:0035556">
    <property type="term" value="P:intracellular signal transduction"/>
    <property type="evidence" value="ECO:0007669"/>
    <property type="project" value="TreeGrafter"/>
</dbReference>
<dbReference type="PROSITE" id="PS00108">
    <property type="entry name" value="PROTEIN_KINASE_ST"/>
    <property type="match status" value="1"/>
</dbReference>
<dbReference type="InterPro" id="IPR000719">
    <property type="entry name" value="Prot_kinase_dom"/>
</dbReference>
<accession>A0A6A3C946</accession>
<dbReference type="PANTHER" id="PTHR24356">
    <property type="entry name" value="SERINE/THREONINE-PROTEIN KINASE"/>
    <property type="match status" value="1"/>
</dbReference>
<dbReference type="PROSITE" id="PS50011">
    <property type="entry name" value="PROTEIN_KINASE_DOM"/>
    <property type="match status" value="1"/>
</dbReference>
<dbReference type="Pfam" id="PF00069">
    <property type="entry name" value="Pkinase"/>
    <property type="match status" value="1"/>
</dbReference>
<evidence type="ECO:0000256" key="13">
    <source>
        <dbReference type="ARBA" id="ARBA00048679"/>
    </source>
</evidence>
<organism evidence="16 17">
    <name type="scientific">Hibiscus syriacus</name>
    <name type="common">Rose of Sharon</name>
    <dbReference type="NCBI Taxonomy" id="106335"/>
    <lineage>
        <taxon>Eukaryota</taxon>
        <taxon>Viridiplantae</taxon>
        <taxon>Streptophyta</taxon>
        <taxon>Embryophyta</taxon>
        <taxon>Tracheophyta</taxon>
        <taxon>Spermatophyta</taxon>
        <taxon>Magnoliopsida</taxon>
        <taxon>eudicotyledons</taxon>
        <taxon>Gunneridae</taxon>
        <taxon>Pentapetalae</taxon>
        <taxon>rosids</taxon>
        <taxon>malvids</taxon>
        <taxon>Malvales</taxon>
        <taxon>Malvaceae</taxon>
        <taxon>Malvoideae</taxon>
        <taxon>Hibiscus</taxon>
    </lineage>
</organism>
<keyword evidence="4" id="KW-0597">Phosphoprotein</keyword>
<comment type="catalytic activity">
    <reaction evidence="12">
        <text>L-threonyl-[protein] + ATP = O-phospho-L-threonyl-[protein] + ADP + H(+)</text>
        <dbReference type="Rhea" id="RHEA:46608"/>
        <dbReference type="Rhea" id="RHEA-COMP:11060"/>
        <dbReference type="Rhea" id="RHEA-COMP:11605"/>
        <dbReference type="ChEBI" id="CHEBI:15378"/>
        <dbReference type="ChEBI" id="CHEBI:30013"/>
        <dbReference type="ChEBI" id="CHEBI:30616"/>
        <dbReference type="ChEBI" id="CHEBI:61977"/>
        <dbReference type="ChEBI" id="CHEBI:456216"/>
        <dbReference type="EC" id="2.7.11.1"/>
    </reaction>
</comment>